<evidence type="ECO:0008006" key="3">
    <source>
        <dbReference type="Google" id="ProtNLM"/>
    </source>
</evidence>
<dbReference type="GeneID" id="83177159"/>
<dbReference type="SUPFAM" id="SSF48576">
    <property type="entry name" value="Terpenoid synthases"/>
    <property type="match status" value="1"/>
</dbReference>
<name>A0A9W9NAR4_9EURO</name>
<evidence type="ECO:0000313" key="2">
    <source>
        <dbReference type="Proteomes" id="UP001150904"/>
    </source>
</evidence>
<accession>A0A9W9NAR4</accession>
<reference evidence="1" key="1">
    <citation type="submission" date="2022-12" db="EMBL/GenBank/DDBJ databases">
        <authorList>
            <person name="Petersen C."/>
        </authorList>
    </citation>
    <scope>NUCLEOTIDE SEQUENCE</scope>
    <source>
        <strain evidence="1">IBT 15544</strain>
    </source>
</reference>
<comment type="caution">
    <text evidence="1">The sequence shown here is derived from an EMBL/GenBank/DDBJ whole genome shotgun (WGS) entry which is preliminary data.</text>
</comment>
<dbReference type="Pfam" id="PF19086">
    <property type="entry name" value="Terpene_syn_C_2"/>
    <property type="match status" value="1"/>
</dbReference>
<dbReference type="InterPro" id="IPR008949">
    <property type="entry name" value="Isoprenoid_synthase_dom_sf"/>
</dbReference>
<dbReference type="Gene3D" id="1.10.600.10">
    <property type="entry name" value="Farnesyl Diphosphate Synthase"/>
    <property type="match status" value="1"/>
</dbReference>
<sequence length="352" mass="40372">MGQQGNLDDIHRSEHAINIFPPQAGLPWATGILSCRQNKYWQLTLDTTRVFLAHFAADEATPQISKSGKSISQISREELGPRMEEGWAKFPCYMFSEGDRQRTRLLAAVNVFIFVFDDFWEMNSIDSFAGVNDDFIARMESGFSHTNEPRSFLKLLIDQVILDIRELDSISGNNAGQEMIDLMIRFFKRPPPPEQYKNLEEFLTYRHEDAAIPHVLGCTKFGLNSSVDLNSPRLARYIRLMKDHISIANDLGSWEKEKKAFESKKVMYMINVVSVIKDLLRLRTDHAAVAMTQSLQFQIETEIDVEIERLITEDALTGEEWRFVDATLHVMSGNVFVSTVMSRYGGEEFRLK</sequence>
<gene>
    <name evidence="1" type="ORF">N7498_002796</name>
</gene>
<evidence type="ECO:0000313" key="1">
    <source>
        <dbReference type="EMBL" id="KAJ5216389.1"/>
    </source>
</evidence>
<dbReference type="Proteomes" id="UP001150904">
    <property type="component" value="Unassembled WGS sequence"/>
</dbReference>
<protein>
    <recommendedName>
        <fullName evidence="3">Isoprenoid synthase domain-containing protein</fullName>
    </recommendedName>
</protein>
<dbReference type="AlphaFoldDB" id="A0A9W9NAR4"/>
<keyword evidence="2" id="KW-1185">Reference proteome</keyword>
<dbReference type="RefSeq" id="XP_058312202.1">
    <property type="nucleotide sequence ID" value="XM_058449858.1"/>
</dbReference>
<organism evidence="1 2">
    <name type="scientific">Penicillium cinerascens</name>
    <dbReference type="NCBI Taxonomy" id="70096"/>
    <lineage>
        <taxon>Eukaryota</taxon>
        <taxon>Fungi</taxon>
        <taxon>Dikarya</taxon>
        <taxon>Ascomycota</taxon>
        <taxon>Pezizomycotina</taxon>
        <taxon>Eurotiomycetes</taxon>
        <taxon>Eurotiomycetidae</taxon>
        <taxon>Eurotiales</taxon>
        <taxon>Aspergillaceae</taxon>
        <taxon>Penicillium</taxon>
    </lineage>
</organism>
<dbReference type="EMBL" id="JAPQKR010000005">
    <property type="protein sequence ID" value="KAJ5216389.1"/>
    <property type="molecule type" value="Genomic_DNA"/>
</dbReference>
<dbReference type="OrthoDB" id="3004402at2759"/>
<reference evidence="1" key="2">
    <citation type="journal article" date="2023" name="IMA Fungus">
        <title>Comparative genomic study of the Penicillium genus elucidates a diverse pangenome and 15 lateral gene transfer events.</title>
        <authorList>
            <person name="Petersen C."/>
            <person name="Sorensen T."/>
            <person name="Nielsen M.R."/>
            <person name="Sondergaard T.E."/>
            <person name="Sorensen J.L."/>
            <person name="Fitzpatrick D.A."/>
            <person name="Frisvad J.C."/>
            <person name="Nielsen K.L."/>
        </authorList>
    </citation>
    <scope>NUCLEOTIDE SEQUENCE</scope>
    <source>
        <strain evidence="1">IBT 15544</strain>
    </source>
</reference>
<proteinExistence type="predicted"/>